<dbReference type="InterPro" id="IPR050109">
    <property type="entry name" value="HTH-type_TetR-like_transc_reg"/>
</dbReference>
<dbReference type="SUPFAM" id="SSF46689">
    <property type="entry name" value="Homeodomain-like"/>
    <property type="match status" value="1"/>
</dbReference>
<dbReference type="PROSITE" id="PS50977">
    <property type="entry name" value="HTH_TETR_2"/>
    <property type="match status" value="1"/>
</dbReference>
<dbReference type="RefSeq" id="WP_023367025.1">
    <property type="nucleotide sequence ID" value="NZ_BLYZ01000002.1"/>
</dbReference>
<evidence type="ECO:0000256" key="3">
    <source>
        <dbReference type="ARBA" id="ARBA00023163"/>
    </source>
</evidence>
<comment type="caution">
    <text evidence="6">The sequence shown here is derived from an EMBL/GenBank/DDBJ whole genome shotgun (WGS) entry which is preliminary data.</text>
</comment>
<dbReference type="GeneID" id="29697428"/>
<dbReference type="STRING" id="1768.B1T50_08415"/>
<evidence type="ECO:0000256" key="2">
    <source>
        <dbReference type="ARBA" id="ARBA00023125"/>
    </source>
</evidence>
<dbReference type="GO" id="GO:0003700">
    <property type="term" value="F:DNA-binding transcription factor activity"/>
    <property type="evidence" value="ECO:0007669"/>
    <property type="project" value="TreeGrafter"/>
</dbReference>
<proteinExistence type="predicted"/>
<reference evidence="8 9" key="1">
    <citation type="submission" date="2017-02" db="EMBL/GenBank/DDBJ databases">
        <title>Complete genome sequences of Mycobacterium kansasii strains isolated from rhesus macaques.</title>
        <authorList>
            <person name="Panda A."/>
            <person name="Nagaraj S."/>
            <person name="Zhao X."/>
            <person name="Tettelin H."/>
            <person name="Detolla L.J."/>
        </authorList>
    </citation>
    <scope>NUCLEOTIDE SEQUENCE [LARGE SCALE GENOMIC DNA]</scope>
    <source>
        <strain evidence="7 8">11-3469</strain>
        <strain evidence="6 9">11-3813</strain>
    </source>
</reference>
<organism evidence="6 9">
    <name type="scientific">Mycobacterium kansasii</name>
    <dbReference type="NCBI Taxonomy" id="1768"/>
    <lineage>
        <taxon>Bacteria</taxon>
        <taxon>Bacillati</taxon>
        <taxon>Actinomycetota</taxon>
        <taxon>Actinomycetes</taxon>
        <taxon>Mycobacteriales</taxon>
        <taxon>Mycobacteriaceae</taxon>
        <taxon>Mycobacterium</taxon>
    </lineage>
</organism>
<dbReference type="PRINTS" id="PR00455">
    <property type="entry name" value="HTHTETR"/>
</dbReference>
<evidence type="ECO:0000313" key="6">
    <source>
        <dbReference type="EMBL" id="OOK79033.1"/>
    </source>
</evidence>
<evidence type="ECO:0000313" key="9">
    <source>
        <dbReference type="Proteomes" id="UP000189229"/>
    </source>
</evidence>
<keyword evidence="1" id="KW-0805">Transcription regulation</keyword>
<dbReference type="PANTHER" id="PTHR30055:SF234">
    <property type="entry name" value="HTH-TYPE TRANSCRIPTIONAL REGULATOR BETI"/>
    <property type="match status" value="1"/>
</dbReference>
<dbReference type="AlphaFoldDB" id="A0A1V3XIJ2"/>
<name>A0A1V3XIJ2_MYCKA</name>
<dbReference type="PANTHER" id="PTHR30055">
    <property type="entry name" value="HTH-TYPE TRANSCRIPTIONAL REGULATOR RUTR"/>
    <property type="match status" value="1"/>
</dbReference>
<keyword evidence="3" id="KW-0804">Transcription</keyword>
<dbReference type="Pfam" id="PF00440">
    <property type="entry name" value="TetR_N"/>
    <property type="match status" value="1"/>
</dbReference>
<protein>
    <submittedName>
        <fullName evidence="6">Bacterial regulatory s, tetR family protein</fullName>
    </submittedName>
</protein>
<dbReference type="InterPro" id="IPR001647">
    <property type="entry name" value="HTH_TetR"/>
</dbReference>
<gene>
    <name evidence="7" type="ORF">BZL29_2665</name>
    <name evidence="6" type="ORF">BZL30_2714</name>
</gene>
<feature type="domain" description="HTH tetR-type" evidence="5">
    <location>
        <begin position="23"/>
        <end position="83"/>
    </location>
</feature>
<sequence>MSGITFRGGVDRPIQRRRDKRAEQSVRRLLDAAVEELAESPYAELTVRGVAARAAVSPTTAYTYFKSKDTLIGEVYLRLLHDADTFVDVNDNAETRVKAQLRELLLLVADMPYLADACTTAIMADDPVMDDIRGRIAVEVSRRITASLGPGAATEVAATLHMVFSGAQMHARSTAGGYRAVADKLDDAVSLIMNSQRDPHTAGKH</sequence>
<dbReference type="EMBL" id="MVBN01000002">
    <property type="protein sequence ID" value="OOK80408.1"/>
    <property type="molecule type" value="Genomic_DNA"/>
</dbReference>
<dbReference type="Proteomes" id="UP000188532">
    <property type="component" value="Unassembled WGS sequence"/>
</dbReference>
<dbReference type="GO" id="GO:0000976">
    <property type="term" value="F:transcription cis-regulatory region binding"/>
    <property type="evidence" value="ECO:0007669"/>
    <property type="project" value="TreeGrafter"/>
</dbReference>
<dbReference type="EMBL" id="MVBM01000002">
    <property type="protein sequence ID" value="OOK79033.1"/>
    <property type="molecule type" value="Genomic_DNA"/>
</dbReference>
<evidence type="ECO:0000256" key="1">
    <source>
        <dbReference type="ARBA" id="ARBA00023015"/>
    </source>
</evidence>
<dbReference type="Proteomes" id="UP000189229">
    <property type="component" value="Unassembled WGS sequence"/>
</dbReference>
<evidence type="ECO:0000313" key="7">
    <source>
        <dbReference type="EMBL" id="OOK80408.1"/>
    </source>
</evidence>
<accession>A0A1V3XIJ2</accession>
<feature type="DNA-binding region" description="H-T-H motif" evidence="4">
    <location>
        <begin position="46"/>
        <end position="65"/>
    </location>
</feature>
<dbReference type="InterPro" id="IPR009057">
    <property type="entry name" value="Homeodomain-like_sf"/>
</dbReference>
<keyword evidence="2 4" id="KW-0238">DNA-binding</keyword>
<evidence type="ECO:0000259" key="5">
    <source>
        <dbReference type="PROSITE" id="PS50977"/>
    </source>
</evidence>
<dbReference type="Gene3D" id="1.10.357.10">
    <property type="entry name" value="Tetracycline Repressor, domain 2"/>
    <property type="match status" value="1"/>
</dbReference>
<evidence type="ECO:0000313" key="8">
    <source>
        <dbReference type="Proteomes" id="UP000188532"/>
    </source>
</evidence>
<evidence type="ECO:0000256" key="4">
    <source>
        <dbReference type="PROSITE-ProRule" id="PRU00335"/>
    </source>
</evidence>